<dbReference type="RefSeq" id="WP_103200030.1">
    <property type="nucleotide sequence ID" value="NZ_PDGH01000054.1"/>
</dbReference>
<dbReference type="InterPro" id="IPR044146">
    <property type="entry name" value="S1_Tex"/>
</dbReference>
<name>A0A2S3R692_VIBVL</name>
<reference evidence="3 4" key="1">
    <citation type="journal article" date="2018" name="Front. Microbiol.">
        <title>Phylogeny of Vibrio vulnificus from the Analysis of the Core-Genome: Implications for Intra-Species Taxonomy.</title>
        <authorList>
            <person name="Roig F.J."/>
            <person name="Gonzalez-Candelas F."/>
            <person name="Sanjuan E."/>
            <person name="Fouz B."/>
            <person name="Feil E.J."/>
            <person name="Llorens C."/>
            <person name="Baker-Austin C."/>
            <person name="Oliver J.D."/>
            <person name="Danin-Poleg Y."/>
            <person name="Gibas C.J."/>
            <person name="Kashi Y."/>
            <person name="Gulig P.A."/>
            <person name="Morrison S.S."/>
            <person name="Amaro C."/>
        </authorList>
    </citation>
    <scope>NUCLEOTIDE SEQUENCE [LARGE SCALE GENOMIC DNA]</scope>
    <source>
        <strain evidence="3 4">CECT4608</strain>
    </source>
</reference>
<dbReference type="FunFam" id="3.30.420.140:FF:000001">
    <property type="entry name" value="RNA-binding transcriptional accessory protein"/>
    <property type="match status" value="1"/>
</dbReference>
<dbReference type="InterPro" id="IPR003029">
    <property type="entry name" value="S1_domain"/>
</dbReference>
<dbReference type="InterPro" id="IPR050437">
    <property type="entry name" value="Ribos_protein_bS1-like"/>
</dbReference>
<dbReference type="CDD" id="cd05685">
    <property type="entry name" value="S1_Tex"/>
    <property type="match status" value="1"/>
</dbReference>
<organism evidence="3 4">
    <name type="scientific">Vibrio vulnificus</name>
    <dbReference type="NCBI Taxonomy" id="672"/>
    <lineage>
        <taxon>Bacteria</taxon>
        <taxon>Pseudomonadati</taxon>
        <taxon>Pseudomonadota</taxon>
        <taxon>Gammaproteobacteria</taxon>
        <taxon>Vibrionales</taxon>
        <taxon>Vibrionaceae</taxon>
        <taxon>Vibrio</taxon>
    </lineage>
</organism>
<dbReference type="GO" id="GO:0006412">
    <property type="term" value="P:translation"/>
    <property type="evidence" value="ECO:0007669"/>
    <property type="project" value="TreeGrafter"/>
</dbReference>
<dbReference type="InterPro" id="IPR032639">
    <property type="entry name" value="Tex_YqgF"/>
</dbReference>
<dbReference type="InterPro" id="IPR023323">
    <property type="entry name" value="Tex-like_dom_sf"/>
</dbReference>
<dbReference type="Gene3D" id="1.10.150.310">
    <property type="entry name" value="Tex RuvX-like domain-like"/>
    <property type="match status" value="1"/>
</dbReference>
<dbReference type="GO" id="GO:0003735">
    <property type="term" value="F:structural constituent of ribosome"/>
    <property type="evidence" value="ECO:0007669"/>
    <property type="project" value="TreeGrafter"/>
</dbReference>
<dbReference type="Pfam" id="PF17674">
    <property type="entry name" value="HHH_9"/>
    <property type="match status" value="1"/>
</dbReference>
<dbReference type="Gene3D" id="1.10.10.650">
    <property type="entry name" value="RuvA domain 2-like"/>
    <property type="match status" value="1"/>
</dbReference>
<dbReference type="InterPro" id="IPR012340">
    <property type="entry name" value="NA-bd_OB-fold"/>
</dbReference>
<feature type="compositionally biased region" description="Basic and acidic residues" evidence="1">
    <location>
        <begin position="740"/>
        <end position="754"/>
    </location>
</feature>
<dbReference type="SUPFAM" id="SSF158832">
    <property type="entry name" value="Tex N-terminal region-like"/>
    <property type="match status" value="1"/>
</dbReference>
<dbReference type="InterPro" id="IPR006641">
    <property type="entry name" value="YqgF/RNaseH-like_dom"/>
</dbReference>
<dbReference type="FunFam" id="2.40.50.140:FF:000051">
    <property type="entry name" value="RNA-binding transcriptional accessory protein"/>
    <property type="match status" value="1"/>
</dbReference>
<dbReference type="InterPro" id="IPR018974">
    <property type="entry name" value="Tex-like_N"/>
</dbReference>
<evidence type="ECO:0000256" key="1">
    <source>
        <dbReference type="SAM" id="MobiDB-lite"/>
    </source>
</evidence>
<dbReference type="Pfam" id="PF22706">
    <property type="entry name" value="Tex_central_region"/>
    <property type="match status" value="1"/>
</dbReference>
<dbReference type="PANTHER" id="PTHR10724">
    <property type="entry name" value="30S RIBOSOMAL PROTEIN S1"/>
    <property type="match status" value="1"/>
</dbReference>
<accession>A0A2S3R692</accession>
<dbReference type="GO" id="GO:0003729">
    <property type="term" value="F:mRNA binding"/>
    <property type="evidence" value="ECO:0007669"/>
    <property type="project" value="UniProtKB-ARBA"/>
</dbReference>
<gene>
    <name evidence="3" type="ORF">CRN52_06925</name>
</gene>
<dbReference type="Pfam" id="PF16921">
    <property type="entry name" value="Tex_YqgF"/>
    <property type="match status" value="1"/>
</dbReference>
<dbReference type="AlphaFoldDB" id="A0A2S3R692"/>
<dbReference type="SUPFAM" id="SSF47781">
    <property type="entry name" value="RuvA domain 2-like"/>
    <property type="match status" value="2"/>
</dbReference>
<dbReference type="EMBL" id="PDGH01000054">
    <property type="protein sequence ID" value="POB49195.1"/>
    <property type="molecule type" value="Genomic_DNA"/>
</dbReference>
<dbReference type="SUPFAM" id="SSF53098">
    <property type="entry name" value="Ribonuclease H-like"/>
    <property type="match status" value="1"/>
</dbReference>
<sequence length="774" mass="85050">MSQAICRLIAQELNVRPEQVTAAVALIDDGNTVPFIARYRKEVTGGLDDTQLRNLDSRLSYLRELDDRRQTILKSIQEQGKLTAELESEILTADSKTRLEDLYLPYKPKRRTKGQIAIEAGLEPLADTLWNHPQTEPESEASRYINADKGVEDSKAALDGARAIIMERIAEDANLLEKIRQYLNRHAEIVSRVVAGKEHEGEKFKDYFEHNEAISKVPSHRALAMLRGRNEGFLSLTLNADPQQEESVRQSYCETLIADHYGVTLSSAPADNWRKQVISWAWRIKVSMHMETELMAAMKERAEIEAIEVFATNLKDLLMAAPAGPRATLGLDPGLRTGCKVAVVDATGKVLATDTIYPHVPQNQYDRAMQTVVALIKQHNVDLIAIGNGTASRETDAFAADLIQRGNLKVQKIMVSEAGASVYSASELAAKEFPNMDVSLRGAVSIARRLQDPLAELVKIDPKSIGVGQYQHDVSQSMLAKRLDAVVEDCVNAVGVDVNTASAALLTRVAGLSTTLAQNIVDFRDEHGRFDSRTTLKKVPRLGPKAFEQCAGFLRIMDGKNPLDASSVHPEAYPVVKAIAEKNQKAVKALIGDSSFLKGLRAVDYTDEHFGVPTVTDIIKELDKPGRDPRPEFKTATFAEGIHNVSDLEVGMILEGVVSNVANFGAFVDIGVHQDGLVHISALTDRFVSDPREVVKAGDIVKVKVMEVDVQRKRIALSMRLNDEPGQDNRSQRAAAPRGQQERRAPSPRRHDNDNTLGGAMGGAFAAAFAKAKK</sequence>
<feature type="region of interest" description="Disordered" evidence="1">
    <location>
        <begin position="719"/>
        <end position="760"/>
    </location>
</feature>
<dbReference type="InterPro" id="IPR055179">
    <property type="entry name" value="Tex-like_central_region"/>
</dbReference>
<feature type="domain" description="S1 motif" evidence="2">
    <location>
        <begin position="651"/>
        <end position="720"/>
    </location>
</feature>
<dbReference type="InterPro" id="IPR010994">
    <property type="entry name" value="RuvA_2-like"/>
</dbReference>
<dbReference type="Gene3D" id="3.30.420.140">
    <property type="entry name" value="YqgF/RNase H-like domain"/>
    <property type="match status" value="1"/>
</dbReference>
<protein>
    <submittedName>
        <fullName evidence="3">RNA-binding transcriptional accessory protein</fullName>
    </submittedName>
</protein>
<evidence type="ECO:0000259" key="2">
    <source>
        <dbReference type="PROSITE" id="PS50126"/>
    </source>
</evidence>
<proteinExistence type="predicted"/>
<dbReference type="FunFam" id="1.10.150.310:FF:000001">
    <property type="entry name" value="RNA-binding transcriptional accessory protein"/>
    <property type="match status" value="1"/>
</dbReference>
<dbReference type="Pfam" id="PF00575">
    <property type="entry name" value="S1"/>
    <property type="match status" value="1"/>
</dbReference>
<comment type="caution">
    <text evidence="3">The sequence shown here is derived from an EMBL/GenBank/DDBJ whole genome shotgun (WGS) entry which is preliminary data.</text>
</comment>
<dbReference type="Gene3D" id="1.10.3500.10">
    <property type="entry name" value="Tex N-terminal region-like"/>
    <property type="match status" value="1"/>
</dbReference>
<evidence type="ECO:0000313" key="4">
    <source>
        <dbReference type="Proteomes" id="UP000237466"/>
    </source>
</evidence>
<dbReference type="GO" id="GO:0006139">
    <property type="term" value="P:nucleobase-containing compound metabolic process"/>
    <property type="evidence" value="ECO:0007669"/>
    <property type="project" value="InterPro"/>
</dbReference>
<dbReference type="Gene3D" id="2.40.50.140">
    <property type="entry name" value="Nucleic acid-binding proteins"/>
    <property type="match status" value="1"/>
</dbReference>
<evidence type="ECO:0000313" key="3">
    <source>
        <dbReference type="EMBL" id="POB49195.1"/>
    </source>
</evidence>
<dbReference type="SUPFAM" id="SSF50249">
    <property type="entry name" value="Nucleic acid-binding proteins"/>
    <property type="match status" value="1"/>
</dbReference>
<dbReference type="Proteomes" id="UP000237466">
    <property type="component" value="Unassembled WGS sequence"/>
</dbReference>
<dbReference type="SMART" id="SM00316">
    <property type="entry name" value="S1"/>
    <property type="match status" value="1"/>
</dbReference>
<dbReference type="PANTHER" id="PTHR10724:SF10">
    <property type="entry name" value="S1 RNA-BINDING DOMAIN-CONTAINING PROTEIN 1"/>
    <property type="match status" value="1"/>
</dbReference>
<dbReference type="Pfam" id="PF12836">
    <property type="entry name" value="HHH_3"/>
    <property type="match status" value="1"/>
</dbReference>
<dbReference type="InterPro" id="IPR037027">
    <property type="entry name" value="YqgF/RNaseH-like_dom_sf"/>
</dbReference>
<dbReference type="PROSITE" id="PS50126">
    <property type="entry name" value="S1"/>
    <property type="match status" value="1"/>
</dbReference>
<dbReference type="InterPro" id="IPR041692">
    <property type="entry name" value="HHH_9"/>
</dbReference>
<dbReference type="GO" id="GO:0005829">
    <property type="term" value="C:cytosol"/>
    <property type="evidence" value="ECO:0007669"/>
    <property type="project" value="TreeGrafter"/>
</dbReference>
<dbReference type="FunFam" id="1.10.10.650:FF:000001">
    <property type="entry name" value="S1 RNA-binding domain 1"/>
    <property type="match status" value="1"/>
</dbReference>
<dbReference type="InterPro" id="IPR012337">
    <property type="entry name" value="RNaseH-like_sf"/>
</dbReference>
<dbReference type="InterPro" id="IPR023319">
    <property type="entry name" value="Tex-like_HTH_dom_sf"/>
</dbReference>
<dbReference type="SMART" id="SM00732">
    <property type="entry name" value="YqgFc"/>
    <property type="match status" value="1"/>
</dbReference>
<dbReference type="Pfam" id="PF09371">
    <property type="entry name" value="Tex_N"/>
    <property type="match status" value="1"/>
</dbReference>